<evidence type="ECO:0000256" key="4">
    <source>
        <dbReference type="ARBA" id="ARBA00023136"/>
    </source>
</evidence>
<feature type="transmembrane region" description="Helical" evidence="5">
    <location>
        <begin position="109"/>
        <end position="128"/>
    </location>
</feature>
<dbReference type="Pfam" id="PF07690">
    <property type="entry name" value="MFS_1"/>
    <property type="match status" value="1"/>
</dbReference>
<dbReference type="PROSITE" id="PS50850">
    <property type="entry name" value="MFS"/>
    <property type="match status" value="1"/>
</dbReference>
<dbReference type="RefSeq" id="WP_232178799.1">
    <property type="nucleotide sequence ID" value="NZ_JAJPWV010000005.1"/>
</dbReference>
<evidence type="ECO:0000256" key="2">
    <source>
        <dbReference type="ARBA" id="ARBA00022692"/>
    </source>
</evidence>
<evidence type="ECO:0000256" key="1">
    <source>
        <dbReference type="ARBA" id="ARBA00004141"/>
    </source>
</evidence>
<feature type="transmembrane region" description="Helical" evidence="5">
    <location>
        <begin position="190"/>
        <end position="209"/>
    </location>
</feature>
<gene>
    <name evidence="7" type="ORF">LT679_16640</name>
</gene>
<feature type="transmembrane region" description="Helical" evidence="5">
    <location>
        <begin position="355"/>
        <end position="379"/>
    </location>
</feature>
<feature type="transmembrane region" description="Helical" evidence="5">
    <location>
        <begin position="429"/>
        <end position="448"/>
    </location>
</feature>
<keyword evidence="3 5" id="KW-1133">Transmembrane helix</keyword>
<name>A0ABS8U550_9SPHI</name>
<evidence type="ECO:0000256" key="5">
    <source>
        <dbReference type="SAM" id="Phobius"/>
    </source>
</evidence>
<accession>A0ABS8U550</accession>
<dbReference type="SUPFAM" id="SSF103473">
    <property type="entry name" value="MFS general substrate transporter"/>
    <property type="match status" value="1"/>
</dbReference>
<dbReference type="InterPro" id="IPR011701">
    <property type="entry name" value="MFS"/>
</dbReference>
<comment type="caution">
    <text evidence="7">The sequence shown here is derived from an EMBL/GenBank/DDBJ whole genome shotgun (WGS) entry which is preliminary data.</text>
</comment>
<evidence type="ECO:0000313" key="8">
    <source>
        <dbReference type="Proteomes" id="UP001199919"/>
    </source>
</evidence>
<feature type="transmembrane region" description="Helical" evidence="5">
    <location>
        <begin position="268"/>
        <end position="285"/>
    </location>
</feature>
<dbReference type="EMBL" id="JAJPWV010000005">
    <property type="protein sequence ID" value="MCD8742240.1"/>
    <property type="molecule type" value="Genomic_DNA"/>
</dbReference>
<dbReference type="PANTHER" id="PTHR11662">
    <property type="entry name" value="SOLUTE CARRIER FAMILY 17"/>
    <property type="match status" value="1"/>
</dbReference>
<dbReference type="CDD" id="cd17319">
    <property type="entry name" value="MFS_ExuT_GudP_like"/>
    <property type="match status" value="1"/>
</dbReference>
<dbReference type="Proteomes" id="UP001199919">
    <property type="component" value="Unassembled WGS sequence"/>
</dbReference>
<feature type="transmembrane region" description="Helical" evidence="5">
    <location>
        <begin position="391"/>
        <end position="409"/>
    </location>
</feature>
<feature type="transmembrane region" description="Helical" evidence="5">
    <location>
        <begin position="52"/>
        <end position="71"/>
    </location>
</feature>
<keyword evidence="4 5" id="KW-0472">Membrane</keyword>
<evidence type="ECO:0000259" key="6">
    <source>
        <dbReference type="PROSITE" id="PS50850"/>
    </source>
</evidence>
<proteinExistence type="predicted"/>
<sequence length="461" mass="50997">MYQKDIKPAGNYRWTICALLFVATTINYLDRQVLSLLQPYLEEKFGWTNSDYANITAVFQFAYALSMLFAGRIVDWLDTKWGYGWAIIIWSVAAMIHAFSIPIGEAFNSLLGLAGISIFSVSVAGFIVSRTLLAFGEAGNFPAAIKAVAEYFPKKERSFATGIFNSGANIGAVLAPLTIPWIYANWGWESAFILVGAFGFLWLIFWLIFYEKPEKQKRLTNEELLYITTDRENVAQSEKQLTDVLESKISWFKLLGYRQTWAFISGKLLTDGVFWFFLFWLPAYLKAQYNIVGEGVMIPLAAVYTLSMVGSVAGGWLPMHFIKKGHNVFEGRVKAMLVIAIFPLAILAAQPLGHISYWIPIVLIGVGAAAHQAWSANIFTTVSDMFPKRAIGSVVGMGGMAGGLGGVVVSKISGALFDHYKALGHIETGYTIVFTASAVAYLIAWSVIKTLVPKYKPVILD</sequence>
<organism evidence="7 8">
    <name type="scientific">Mucilaginibacter roseus</name>
    <dbReference type="NCBI Taxonomy" id="1528868"/>
    <lineage>
        <taxon>Bacteria</taxon>
        <taxon>Pseudomonadati</taxon>
        <taxon>Bacteroidota</taxon>
        <taxon>Sphingobacteriia</taxon>
        <taxon>Sphingobacteriales</taxon>
        <taxon>Sphingobacteriaceae</taxon>
        <taxon>Mucilaginibacter</taxon>
    </lineage>
</organism>
<feature type="transmembrane region" description="Helical" evidence="5">
    <location>
        <begin position="12"/>
        <end position="29"/>
    </location>
</feature>
<evidence type="ECO:0000313" key="7">
    <source>
        <dbReference type="EMBL" id="MCD8742240.1"/>
    </source>
</evidence>
<feature type="transmembrane region" description="Helical" evidence="5">
    <location>
        <begin position="163"/>
        <end position="184"/>
    </location>
</feature>
<dbReference type="PANTHER" id="PTHR11662:SF285">
    <property type="entry name" value="HEXURONATE TRANSPORTER"/>
    <property type="match status" value="1"/>
</dbReference>
<feature type="transmembrane region" description="Helical" evidence="5">
    <location>
        <begin position="83"/>
        <end position="103"/>
    </location>
</feature>
<keyword evidence="8" id="KW-1185">Reference proteome</keyword>
<comment type="subcellular location">
    <subcellularLocation>
        <location evidence="1">Membrane</location>
        <topology evidence="1">Multi-pass membrane protein</topology>
    </subcellularLocation>
</comment>
<feature type="transmembrane region" description="Helical" evidence="5">
    <location>
        <begin position="331"/>
        <end position="349"/>
    </location>
</feature>
<keyword evidence="2 5" id="KW-0812">Transmembrane</keyword>
<dbReference type="InterPro" id="IPR020846">
    <property type="entry name" value="MFS_dom"/>
</dbReference>
<feature type="domain" description="Major facilitator superfamily (MFS) profile" evidence="6">
    <location>
        <begin position="16"/>
        <end position="456"/>
    </location>
</feature>
<dbReference type="InterPro" id="IPR050382">
    <property type="entry name" value="MFS_Na/Anion_cotransporter"/>
</dbReference>
<protein>
    <submittedName>
        <fullName evidence="7">MFS transporter</fullName>
    </submittedName>
</protein>
<reference evidence="7 8" key="1">
    <citation type="submission" date="2021-12" db="EMBL/GenBank/DDBJ databases">
        <title>Mucilaginibacter roseus genome.</title>
        <authorList>
            <person name="Ferreira J.R."/>
            <person name="Newman J.D."/>
        </authorList>
    </citation>
    <scope>NUCLEOTIDE SEQUENCE [LARGE SCALE GENOMIC DNA]</scope>
    <source>
        <strain evidence="7 8">LMG 28454</strain>
    </source>
</reference>
<feature type="transmembrane region" description="Helical" evidence="5">
    <location>
        <begin position="297"/>
        <end position="319"/>
    </location>
</feature>
<evidence type="ECO:0000256" key="3">
    <source>
        <dbReference type="ARBA" id="ARBA00022989"/>
    </source>
</evidence>
<dbReference type="Gene3D" id="1.20.1250.20">
    <property type="entry name" value="MFS general substrate transporter like domains"/>
    <property type="match status" value="2"/>
</dbReference>
<dbReference type="InterPro" id="IPR036259">
    <property type="entry name" value="MFS_trans_sf"/>
</dbReference>